<sequence length="143" mass="16212">MLNFTKATAIYTIIYAIISFILLVSFGFFMIASRGTFLLTPLIGLPFFIGFLHIVGFVCEITCLRMNKDSPAKRKLIFLSLIFYTIEIFALLLPMMAILIKMNAAYSQKIVFFALASIPVTKLCLLVLSIIILVKFRKKQVPF</sequence>
<dbReference type="RefSeq" id="WP_207108189.1">
    <property type="nucleotide sequence ID" value="NZ_JAFLVR010000020.1"/>
</dbReference>
<proteinExistence type="predicted"/>
<evidence type="ECO:0000313" key="3">
    <source>
        <dbReference type="Proteomes" id="UP000664495"/>
    </source>
</evidence>
<dbReference type="EMBL" id="JAFLVR010000020">
    <property type="protein sequence ID" value="MBO0452418.1"/>
    <property type="molecule type" value="Genomic_DNA"/>
</dbReference>
<evidence type="ECO:0008006" key="4">
    <source>
        <dbReference type="Google" id="ProtNLM"/>
    </source>
</evidence>
<evidence type="ECO:0000313" key="2">
    <source>
        <dbReference type="EMBL" id="MBO0452418.1"/>
    </source>
</evidence>
<keyword evidence="3" id="KW-1185">Reference proteome</keyword>
<keyword evidence="1" id="KW-0812">Transmembrane</keyword>
<comment type="caution">
    <text evidence="2">The sequence shown here is derived from an EMBL/GenBank/DDBJ whole genome shotgun (WGS) entry which is preliminary data.</text>
</comment>
<feature type="transmembrane region" description="Helical" evidence="1">
    <location>
        <begin position="76"/>
        <end position="98"/>
    </location>
</feature>
<keyword evidence="1" id="KW-0472">Membrane</keyword>
<organism evidence="2 3">
    <name type="scientific">Candidatus Enterococcus murrayae</name>
    <dbReference type="NCBI Taxonomy" id="2815321"/>
    <lineage>
        <taxon>Bacteria</taxon>
        <taxon>Bacillati</taxon>
        <taxon>Bacillota</taxon>
        <taxon>Bacilli</taxon>
        <taxon>Lactobacillales</taxon>
        <taxon>Enterococcaceae</taxon>
        <taxon>Enterococcus</taxon>
    </lineage>
</organism>
<name>A0ABS3HIL7_9ENTE</name>
<protein>
    <recommendedName>
        <fullName evidence="4">Integral membrane protein</fullName>
    </recommendedName>
</protein>
<feature type="transmembrane region" description="Helical" evidence="1">
    <location>
        <begin position="43"/>
        <end position="64"/>
    </location>
</feature>
<dbReference type="Proteomes" id="UP000664495">
    <property type="component" value="Unassembled WGS sequence"/>
</dbReference>
<keyword evidence="1" id="KW-1133">Transmembrane helix</keyword>
<feature type="transmembrane region" description="Helical" evidence="1">
    <location>
        <begin position="12"/>
        <end position="31"/>
    </location>
</feature>
<reference evidence="2 3" key="1">
    <citation type="submission" date="2021-03" db="EMBL/GenBank/DDBJ databases">
        <title>Enterococcal diversity collection.</title>
        <authorList>
            <person name="Gilmore M.S."/>
            <person name="Schwartzman J."/>
            <person name="Van Tyne D."/>
            <person name="Martin M."/>
            <person name="Earl A.M."/>
            <person name="Manson A.L."/>
            <person name="Straub T."/>
            <person name="Salamzade R."/>
            <person name="Saavedra J."/>
            <person name="Lebreton F."/>
            <person name="Prichula J."/>
            <person name="Schaufler K."/>
            <person name="Gaca A."/>
            <person name="Sgardioli B."/>
            <person name="Wagenaar J."/>
            <person name="Strong T."/>
        </authorList>
    </citation>
    <scope>NUCLEOTIDE SEQUENCE [LARGE SCALE GENOMIC DNA]</scope>
    <source>
        <strain evidence="2 3">MJM16</strain>
    </source>
</reference>
<accession>A0ABS3HIL7</accession>
<gene>
    <name evidence="2" type="ORF">JZO85_09065</name>
</gene>
<feature type="transmembrane region" description="Helical" evidence="1">
    <location>
        <begin position="110"/>
        <end position="134"/>
    </location>
</feature>
<evidence type="ECO:0000256" key="1">
    <source>
        <dbReference type="SAM" id="Phobius"/>
    </source>
</evidence>